<evidence type="ECO:0000256" key="9">
    <source>
        <dbReference type="RuleBase" id="RU365015"/>
    </source>
</evidence>
<dbReference type="Gene3D" id="2.115.10.20">
    <property type="entry name" value="Glycosyl hydrolase domain, family 43"/>
    <property type="match status" value="1"/>
</dbReference>
<dbReference type="InterPro" id="IPR013189">
    <property type="entry name" value="Glyco_hydro_32_C"/>
</dbReference>
<dbReference type="OrthoDB" id="9759709at2"/>
<dbReference type="InterPro" id="IPR023296">
    <property type="entry name" value="Glyco_hydro_beta-prop_sf"/>
</dbReference>
<evidence type="ECO:0000256" key="2">
    <source>
        <dbReference type="ARBA" id="ARBA00009902"/>
    </source>
</evidence>
<dbReference type="GO" id="GO:0005985">
    <property type="term" value="P:sucrose metabolic process"/>
    <property type="evidence" value="ECO:0007669"/>
    <property type="project" value="UniProtKB-UniPathway"/>
</dbReference>
<keyword evidence="9" id="KW-0963">Cytoplasm</keyword>
<dbReference type="EC" id="3.2.1.26" evidence="3 8"/>
<comment type="function">
    <text evidence="9">Enables the bacterium to metabolize sucrose as a sole carbon source.</text>
</comment>
<sequence>MIIYKEEKHRTIIEATEAELNELKNKSINDPWKPNYHIHPEFGLLNDPNGLAYYKGKYRLFHQWYPFGVTHGMKHWAQLESEDLVNWKRVGVALTPTETYESHGAYSGTAIEIDGKLYLYYTGNIKFGKEERSANQCLAIMDEDGKIEKYGNNPLILGVPEGYTGHVRDPKVFKKDNNYYMILGAQRLDETGTFIMYKSIDGLEWTFLGELSFENFDNNFGYMWECPDYINIDGKDVLIFSPQGIEPVENKYHNIFNVVYVIGKFDVENLKFIVESYDEFDAGFDFYAPQSFKGKMNQPLLFAWAGMGEFKAPTDDNLWANCLTFPRELSIKGDKLYQVPAKELELLRDNEVSNSGIANERIEILSDNNCYELDLTIDSLEANKFGIEFLVSEEEKLTLTFNKDNKSVILDRSNMVHQYAEEYGNVRETTIKSFDKVNVKALVDNSIIEIFINNGEKAFTSRIFPLENSKGVEIFTNSEIKYSYSRYSLKKGI</sequence>
<dbReference type="Pfam" id="PF00251">
    <property type="entry name" value="Glyco_hydro_32N"/>
    <property type="match status" value="1"/>
</dbReference>
<dbReference type="EMBL" id="SRYR01000009">
    <property type="protein sequence ID" value="TGY41149.1"/>
    <property type="molecule type" value="Genomic_DNA"/>
</dbReference>
<dbReference type="Gene3D" id="2.60.120.560">
    <property type="entry name" value="Exo-inulinase, domain 1"/>
    <property type="match status" value="1"/>
</dbReference>
<organism evidence="12 13">
    <name type="scientific">Clostridium sartagoforme</name>
    <dbReference type="NCBI Taxonomy" id="84031"/>
    <lineage>
        <taxon>Bacteria</taxon>
        <taxon>Bacillati</taxon>
        <taxon>Bacillota</taxon>
        <taxon>Clostridia</taxon>
        <taxon>Eubacteriales</taxon>
        <taxon>Clostridiaceae</taxon>
        <taxon>Clostridium</taxon>
    </lineage>
</organism>
<evidence type="ECO:0000256" key="6">
    <source>
        <dbReference type="ARBA" id="ARBA00023295"/>
    </source>
</evidence>
<dbReference type="SUPFAM" id="SSF49899">
    <property type="entry name" value="Concanavalin A-like lectins/glucanases"/>
    <property type="match status" value="1"/>
</dbReference>
<dbReference type="SUPFAM" id="SSF75005">
    <property type="entry name" value="Arabinanase/levansucrase/invertase"/>
    <property type="match status" value="1"/>
</dbReference>
<proteinExistence type="inferred from homology"/>
<dbReference type="AlphaFoldDB" id="A0A4S2DGF7"/>
<comment type="similarity">
    <text evidence="2 8">Belongs to the glycosyl hydrolase 32 family.</text>
</comment>
<evidence type="ECO:0000256" key="5">
    <source>
        <dbReference type="ARBA" id="ARBA00022801"/>
    </source>
</evidence>
<comment type="caution">
    <text evidence="12">The sequence shown here is derived from an EMBL/GenBank/DDBJ whole genome shotgun (WGS) entry which is preliminary data.</text>
</comment>
<keyword evidence="6 8" id="KW-0326">Glycosidase</keyword>
<dbReference type="InterPro" id="IPR018053">
    <property type="entry name" value="Glyco_hydro_32_AS"/>
</dbReference>
<dbReference type="PROSITE" id="PS00609">
    <property type="entry name" value="GLYCOSYL_HYDROL_F32"/>
    <property type="match status" value="1"/>
</dbReference>
<reference evidence="12 13" key="1">
    <citation type="submission" date="2019-04" db="EMBL/GenBank/DDBJ databases">
        <title>Microbes associate with the intestines of laboratory mice.</title>
        <authorList>
            <person name="Navarre W."/>
            <person name="Wong E."/>
            <person name="Huang K."/>
            <person name="Tropini C."/>
            <person name="Ng K."/>
            <person name="Yu B."/>
        </authorList>
    </citation>
    <scope>NUCLEOTIDE SEQUENCE [LARGE SCALE GENOMIC DNA]</scope>
    <source>
        <strain evidence="12 13">NM50_B9-20</strain>
    </source>
</reference>
<dbReference type="NCBIfam" id="TIGR01322">
    <property type="entry name" value="scrB_fam"/>
    <property type="match status" value="1"/>
</dbReference>
<dbReference type="InterPro" id="IPR013148">
    <property type="entry name" value="Glyco_hydro_32_N"/>
</dbReference>
<gene>
    <name evidence="12" type="ORF">E5347_13335</name>
</gene>
<protein>
    <recommendedName>
        <fullName evidence="4 8">Sucrose-6-phosphate hydrolase</fullName>
        <ecNumber evidence="3 8">3.2.1.26</ecNumber>
    </recommendedName>
    <alternativeName>
        <fullName evidence="7 9">Invertase</fullName>
    </alternativeName>
</protein>
<dbReference type="InterPro" id="IPR051214">
    <property type="entry name" value="GH32_Enzymes"/>
</dbReference>
<dbReference type="CDD" id="cd18623">
    <property type="entry name" value="GH32_ScrB-like"/>
    <property type="match status" value="1"/>
</dbReference>
<evidence type="ECO:0000256" key="4">
    <source>
        <dbReference type="ARBA" id="ARBA00019623"/>
    </source>
</evidence>
<keyword evidence="13" id="KW-1185">Reference proteome</keyword>
<dbReference type="GO" id="GO:0004564">
    <property type="term" value="F:beta-fructofuranosidase activity"/>
    <property type="evidence" value="ECO:0007669"/>
    <property type="project" value="UniProtKB-EC"/>
</dbReference>
<comment type="pathway">
    <text evidence="1 9">Glycan biosynthesis; sucrose metabolism.</text>
</comment>
<comment type="subcellular location">
    <subcellularLocation>
        <location evidence="9">Cytoplasm</location>
    </subcellularLocation>
</comment>
<dbReference type="PANTHER" id="PTHR43101:SF1">
    <property type="entry name" value="BETA-FRUCTOSIDASE"/>
    <property type="match status" value="1"/>
</dbReference>
<dbReference type="Pfam" id="PF08244">
    <property type="entry name" value="Glyco_hydro_32C"/>
    <property type="match status" value="1"/>
</dbReference>
<keyword evidence="5 8" id="KW-0378">Hydrolase</keyword>
<dbReference type="GO" id="GO:0005737">
    <property type="term" value="C:cytoplasm"/>
    <property type="evidence" value="ECO:0007669"/>
    <property type="project" value="UniProtKB-SubCell"/>
</dbReference>
<evidence type="ECO:0000313" key="13">
    <source>
        <dbReference type="Proteomes" id="UP000306888"/>
    </source>
</evidence>
<dbReference type="InterPro" id="IPR013320">
    <property type="entry name" value="ConA-like_dom_sf"/>
</dbReference>
<evidence type="ECO:0000256" key="3">
    <source>
        <dbReference type="ARBA" id="ARBA00012758"/>
    </source>
</evidence>
<evidence type="ECO:0000256" key="7">
    <source>
        <dbReference type="ARBA" id="ARBA00033367"/>
    </source>
</evidence>
<dbReference type="PANTHER" id="PTHR43101">
    <property type="entry name" value="BETA-FRUCTOSIDASE"/>
    <property type="match status" value="1"/>
</dbReference>
<keyword evidence="9" id="KW-0119">Carbohydrate metabolism</keyword>
<evidence type="ECO:0000256" key="1">
    <source>
        <dbReference type="ARBA" id="ARBA00004914"/>
    </source>
</evidence>
<dbReference type="UniPathway" id="UPA00238"/>
<feature type="domain" description="Glycosyl hydrolase family 32 N-terminal" evidence="10">
    <location>
        <begin position="37"/>
        <end position="340"/>
    </location>
</feature>
<dbReference type="Proteomes" id="UP000306888">
    <property type="component" value="Unassembled WGS sequence"/>
</dbReference>
<dbReference type="InterPro" id="IPR006232">
    <property type="entry name" value="Suc6P_hydrolase"/>
</dbReference>
<evidence type="ECO:0000313" key="12">
    <source>
        <dbReference type="EMBL" id="TGY41149.1"/>
    </source>
</evidence>
<evidence type="ECO:0000259" key="11">
    <source>
        <dbReference type="Pfam" id="PF08244"/>
    </source>
</evidence>
<feature type="domain" description="Glycosyl hydrolase family 32 C-terminal" evidence="11">
    <location>
        <begin position="345"/>
        <end position="479"/>
    </location>
</feature>
<name>A0A4S2DGF7_9CLOT</name>
<accession>A0A4S2DGF7</accession>
<dbReference type="SMART" id="SM00640">
    <property type="entry name" value="Glyco_32"/>
    <property type="match status" value="1"/>
</dbReference>
<dbReference type="RefSeq" id="WP_136007725.1">
    <property type="nucleotide sequence ID" value="NZ_SRYR01000009.1"/>
</dbReference>
<evidence type="ECO:0000259" key="10">
    <source>
        <dbReference type="Pfam" id="PF00251"/>
    </source>
</evidence>
<comment type="catalytic activity">
    <reaction evidence="8">
        <text>Hydrolysis of terminal non-reducing beta-D-fructofuranoside residues in beta-D-fructofuranosides.</text>
        <dbReference type="EC" id="3.2.1.26"/>
    </reaction>
</comment>
<dbReference type="InterPro" id="IPR001362">
    <property type="entry name" value="Glyco_hydro_32"/>
</dbReference>
<evidence type="ECO:0000256" key="8">
    <source>
        <dbReference type="RuleBase" id="RU362110"/>
    </source>
</evidence>